<dbReference type="Pfam" id="PF04290">
    <property type="entry name" value="DctQ"/>
    <property type="match status" value="1"/>
</dbReference>
<keyword evidence="3" id="KW-1003">Cell membrane</keyword>
<dbReference type="PANTHER" id="PTHR35011:SF11">
    <property type="entry name" value="TRAP TRANSPORTER SMALL PERMEASE PROTEIN"/>
    <property type="match status" value="1"/>
</dbReference>
<comment type="similarity">
    <text evidence="8">Belongs to the TRAP transporter small permease family.</text>
</comment>
<evidence type="ECO:0000256" key="6">
    <source>
        <dbReference type="ARBA" id="ARBA00022989"/>
    </source>
</evidence>
<protein>
    <recommendedName>
        <fullName evidence="11">Tripartite ATP-independent periplasmic transporters DctQ component domain-containing protein</fullName>
    </recommendedName>
</protein>
<evidence type="ECO:0000256" key="9">
    <source>
        <dbReference type="SAM" id="MobiDB-lite"/>
    </source>
</evidence>
<dbReference type="Proteomes" id="UP000244978">
    <property type="component" value="Unassembled WGS sequence"/>
</dbReference>
<evidence type="ECO:0000313" key="12">
    <source>
        <dbReference type="EMBL" id="PWB96971.1"/>
    </source>
</evidence>
<comment type="caution">
    <text evidence="12">The sequence shown here is derived from an EMBL/GenBank/DDBJ whole genome shotgun (WGS) entry which is preliminary data.</text>
</comment>
<keyword evidence="2" id="KW-0813">Transport</keyword>
<evidence type="ECO:0000256" key="7">
    <source>
        <dbReference type="ARBA" id="ARBA00023136"/>
    </source>
</evidence>
<evidence type="ECO:0000259" key="11">
    <source>
        <dbReference type="Pfam" id="PF04290"/>
    </source>
</evidence>
<organism evidence="12 13">
    <name type="scientific">Homoserinimonas hongtaonis</name>
    <dbReference type="NCBI Taxonomy" id="2079791"/>
    <lineage>
        <taxon>Bacteria</taxon>
        <taxon>Bacillati</taxon>
        <taxon>Actinomycetota</taxon>
        <taxon>Actinomycetes</taxon>
        <taxon>Micrococcales</taxon>
        <taxon>Microbacteriaceae</taxon>
        <taxon>Homoserinimonas</taxon>
    </lineage>
</organism>
<keyword evidence="4" id="KW-0997">Cell inner membrane</keyword>
<feature type="transmembrane region" description="Helical" evidence="10">
    <location>
        <begin position="169"/>
        <end position="191"/>
    </location>
</feature>
<evidence type="ECO:0000313" key="13">
    <source>
        <dbReference type="Proteomes" id="UP000244978"/>
    </source>
</evidence>
<dbReference type="PANTHER" id="PTHR35011">
    <property type="entry name" value="2,3-DIKETO-L-GULONATE TRAP TRANSPORTER SMALL PERMEASE PROTEIN YIAM"/>
    <property type="match status" value="1"/>
</dbReference>
<evidence type="ECO:0000256" key="5">
    <source>
        <dbReference type="ARBA" id="ARBA00022692"/>
    </source>
</evidence>
<feature type="domain" description="Tripartite ATP-independent periplasmic transporters DctQ component" evidence="11">
    <location>
        <begin position="59"/>
        <end position="193"/>
    </location>
</feature>
<keyword evidence="7 10" id="KW-0472">Membrane</keyword>
<dbReference type="AlphaFoldDB" id="A0A2U1SZC3"/>
<dbReference type="GO" id="GO:0022857">
    <property type="term" value="F:transmembrane transporter activity"/>
    <property type="evidence" value="ECO:0007669"/>
    <property type="project" value="TreeGrafter"/>
</dbReference>
<name>A0A2U1SZC3_9MICO</name>
<evidence type="ECO:0000256" key="1">
    <source>
        <dbReference type="ARBA" id="ARBA00004429"/>
    </source>
</evidence>
<feature type="region of interest" description="Disordered" evidence="9">
    <location>
        <begin position="213"/>
        <end position="250"/>
    </location>
</feature>
<gene>
    <name evidence="12" type="ORF">DF220_03305</name>
</gene>
<keyword evidence="5 10" id="KW-0812">Transmembrane</keyword>
<evidence type="ECO:0000256" key="2">
    <source>
        <dbReference type="ARBA" id="ARBA00022448"/>
    </source>
</evidence>
<sequence>MSGYPRRLAMARLPWKHDIKGDPMKDESWIPGHKELGGGILGVVDRVVCWLVAGGLFSMVAILMIQVVARYVFNASTVWSEELAVSLFVWVSMLAIPLGLRRGEHLTLDILSKRLSPRVNKIVAIGIAAITIITFAIIGYYAAKLAPAADRQLLAGIAGGLGIQAKVSWIYLAVPVGAALSIIFTIERLVLMLAGKVTVMNADADTTFIEQLDEELESAPADSPIPGSPSAGLPSPTAHNTDPAANDKDR</sequence>
<keyword evidence="13" id="KW-1185">Reference proteome</keyword>
<keyword evidence="6 10" id="KW-1133">Transmembrane helix</keyword>
<dbReference type="InterPro" id="IPR055348">
    <property type="entry name" value="DctQ"/>
</dbReference>
<accession>A0A2U1SZC3</accession>
<dbReference type="GO" id="GO:0005886">
    <property type="term" value="C:plasma membrane"/>
    <property type="evidence" value="ECO:0007669"/>
    <property type="project" value="UniProtKB-SubCell"/>
</dbReference>
<proteinExistence type="inferred from homology"/>
<comment type="subcellular location">
    <subcellularLocation>
        <location evidence="1">Cell inner membrane</location>
        <topology evidence="1">Multi-pass membrane protein</topology>
    </subcellularLocation>
</comment>
<dbReference type="GO" id="GO:0015740">
    <property type="term" value="P:C4-dicarboxylate transport"/>
    <property type="evidence" value="ECO:0007669"/>
    <property type="project" value="TreeGrafter"/>
</dbReference>
<evidence type="ECO:0000256" key="4">
    <source>
        <dbReference type="ARBA" id="ARBA00022519"/>
    </source>
</evidence>
<dbReference type="InterPro" id="IPR007387">
    <property type="entry name" value="TRAP_DctQ"/>
</dbReference>
<feature type="transmembrane region" description="Helical" evidence="10">
    <location>
        <begin position="122"/>
        <end position="143"/>
    </location>
</feature>
<evidence type="ECO:0000256" key="10">
    <source>
        <dbReference type="SAM" id="Phobius"/>
    </source>
</evidence>
<reference evidence="13" key="1">
    <citation type="submission" date="2018-04" db="EMBL/GenBank/DDBJ databases">
        <authorList>
            <person name="Liu S."/>
            <person name="Wang Z."/>
            <person name="Li J."/>
        </authorList>
    </citation>
    <scope>NUCLEOTIDE SEQUENCE [LARGE SCALE GENOMIC DNA]</scope>
    <source>
        <strain evidence="13">S1194</strain>
    </source>
</reference>
<dbReference type="EMBL" id="QEEX01000001">
    <property type="protein sequence ID" value="PWB96971.1"/>
    <property type="molecule type" value="Genomic_DNA"/>
</dbReference>
<feature type="transmembrane region" description="Helical" evidence="10">
    <location>
        <begin position="47"/>
        <end position="71"/>
    </location>
</feature>
<evidence type="ECO:0000256" key="3">
    <source>
        <dbReference type="ARBA" id="ARBA00022475"/>
    </source>
</evidence>
<feature type="transmembrane region" description="Helical" evidence="10">
    <location>
        <begin position="83"/>
        <end position="101"/>
    </location>
</feature>
<evidence type="ECO:0000256" key="8">
    <source>
        <dbReference type="ARBA" id="ARBA00038436"/>
    </source>
</evidence>